<feature type="compositionally biased region" description="Gly residues" evidence="5">
    <location>
        <begin position="642"/>
        <end position="657"/>
    </location>
</feature>
<keyword evidence="3 4" id="KW-0067">ATP-binding</keyword>
<evidence type="ECO:0000256" key="5">
    <source>
        <dbReference type="SAM" id="MobiDB-lite"/>
    </source>
</evidence>
<accession>A0A2R5G9U7</accession>
<comment type="caution">
    <text evidence="7">The sequence shown here is derived from an EMBL/GenBank/DDBJ whole genome shotgun (WGS) entry which is preliminary data.</text>
</comment>
<feature type="compositionally biased region" description="Basic residues" evidence="5">
    <location>
        <begin position="442"/>
        <end position="461"/>
    </location>
</feature>
<dbReference type="EC" id="2.7.11.1" evidence="1"/>
<feature type="compositionally biased region" description="Basic and acidic residues" evidence="5">
    <location>
        <begin position="1005"/>
        <end position="1014"/>
    </location>
</feature>
<feature type="region of interest" description="Disordered" evidence="5">
    <location>
        <begin position="1075"/>
        <end position="1117"/>
    </location>
</feature>
<dbReference type="InParanoid" id="A0A2R5G9U7"/>
<keyword evidence="8" id="KW-1185">Reference proteome</keyword>
<dbReference type="GO" id="GO:0005737">
    <property type="term" value="C:cytoplasm"/>
    <property type="evidence" value="ECO:0007669"/>
    <property type="project" value="TreeGrafter"/>
</dbReference>
<evidence type="ECO:0000256" key="4">
    <source>
        <dbReference type="PROSITE-ProRule" id="PRU10141"/>
    </source>
</evidence>
<dbReference type="PROSITE" id="PS50011">
    <property type="entry name" value="PROTEIN_KINASE_DOM"/>
    <property type="match status" value="1"/>
</dbReference>
<dbReference type="OrthoDB" id="8693905at2759"/>
<dbReference type="PROSITE" id="PS00107">
    <property type="entry name" value="PROTEIN_KINASE_ATP"/>
    <property type="match status" value="1"/>
</dbReference>
<feature type="region of interest" description="Disordered" evidence="5">
    <location>
        <begin position="637"/>
        <end position="668"/>
    </location>
</feature>
<dbReference type="InterPro" id="IPR016024">
    <property type="entry name" value="ARM-type_fold"/>
</dbReference>
<feature type="compositionally biased region" description="Low complexity" evidence="5">
    <location>
        <begin position="462"/>
        <end position="476"/>
    </location>
</feature>
<dbReference type="InterPro" id="IPR011009">
    <property type="entry name" value="Kinase-like_dom_sf"/>
</dbReference>
<dbReference type="GO" id="GO:0004674">
    <property type="term" value="F:protein serine/threonine kinase activity"/>
    <property type="evidence" value="ECO:0007669"/>
    <property type="project" value="UniProtKB-EC"/>
</dbReference>
<dbReference type="GO" id="GO:0005524">
    <property type="term" value="F:ATP binding"/>
    <property type="evidence" value="ECO:0007669"/>
    <property type="project" value="UniProtKB-UniRule"/>
</dbReference>
<dbReference type="SMART" id="SM00220">
    <property type="entry name" value="S_TKc"/>
    <property type="match status" value="1"/>
</dbReference>
<evidence type="ECO:0000313" key="8">
    <source>
        <dbReference type="Proteomes" id="UP000241890"/>
    </source>
</evidence>
<dbReference type="Proteomes" id="UP000241890">
    <property type="component" value="Unassembled WGS sequence"/>
</dbReference>
<dbReference type="SUPFAM" id="SSF56112">
    <property type="entry name" value="Protein kinase-like (PK-like)"/>
    <property type="match status" value="1"/>
</dbReference>
<dbReference type="EMBL" id="BEYU01000021">
    <property type="protein sequence ID" value="GBG26508.1"/>
    <property type="molecule type" value="Genomic_DNA"/>
</dbReference>
<dbReference type="Pfam" id="PF00069">
    <property type="entry name" value="Pkinase"/>
    <property type="match status" value="1"/>
</dbReference>
<gene>
    <name evidence="7" type="ORF">FCC1311_027292</name>
</gene>
<feature type="binding site" evidence="4">
    <location>
        <position position="46"/>
    </location>
    <ligand>
        <name>ATP</name>
        <dbReference type="ChEBI" id="CHEBI:30616"/>
    </ligand>
</feature>
<dbReference type="PANTHER" id="PTHR48012">
    <property type="entry name" value="STERILE20-LIKE KINASE, ISOFORM B-RELATED"/>
    <property type="match status" value="1"/>
</dbReference>
<feature type="compositionally biased region" description="Basic and acidic residues" evidence="5">
    <location>
        <begin position="428"/>
        <end position="441"/>
    </location>
</feature>
<keyword evidence="7" id="KW-0418">Kinase</keyword>
<sequence>MVHHAGSRLGQKISEKYTLGEEIGRGGFGTVFACRNSETGETVAVKRIGLRNLNKESLRLIEEEVSLLKKLDHPNIVKYIDTVRTHDHLHIVLEYMENGSLARNLKLFGALSQSLCALYIRQVLMGLAYLHDQGVIHRDIKGANILTTKQGLVKLADFGVATHTSAQSNDVVGTPYWMAPEIIEISGPTTACDIWSVGCTIIELLTLKPPYFDIPPMAALYRIVQDEHPPLPEGLSPALRDFLVLCFKKEPRLRSTAKDLLRHRWVQKTRDVQQPDFSDDPDEGGAISSDGAEDPLLAGSDSELDNKEGGRREGRASAASSSAAAAADDSEEARKKRHSKRLSRTSKRVSSEQRSRWRKSVMNTIRLSEAQRAEGLLQAQKEVERSSKQQASTKADGGSPRHASGKTAHDDEDEDDDDDDDEEEDEDWSKWDGSDLRDAANRSRKQRSKRGLERRRSRRSGSGKAKASQQSKSRQQNKNDDSDNDDSDNDSDELDFGFGVVEDGEAGQKIRDEFRAMMGSRVSGKLASLRGQVQAGDLAMGDVDMDDLDGAFGEDADVKPLTRELEKQGALDKGVVHHTLESRLARFRESGTGEDDFLDFGVGGTSSGTRSFSSRTDTAGSDVIEVLRRRMAAAAAEAAGADGSGKSGRIGGGGGADGVDDEDEAGRDADPFLDEFFEEEDDDERDFIEDAGRSLEAQHSQQVEKLISLLHPEQDDDVVLNACAKLTTLFREQPAQRRTLLTHHGVIPIMDMLEMSNTKVLHAVLKVVGQIIENDREFQELLSLAGLIPIVAKFCRPAVSRPIRLQAASLVRQFLKTSGVTLQMFVACGGLPVLAGLLVPCSIPGETPEAASLRAALGVGQQVPDIALACVAVEGIKRVFDLSTIGGGRGTIPKNDFCRLFAKEGVLRQLVALLEHCRSPKGEAECAQLGFEASSLIMDICETLLVFSHGDSVVKQHFADTAVLEGILRTLTLEAPFFQPGLALGRGSSHSLMGGVGGGSSSGGRRTDPREVGRSGKVALGEEEIGPLIKTLLKCVKNLSMEPSVLDALEAAGAIPTLVPFLAYCSSMSKLAREKAASGPTKGGERGARNAGAGNAVEEEDPASPRSRRRRRNNSFLPGRQLSASQEQLVKEVQNLVMLAMFYLCRLSRSRQEQAAISGIIPYLMDAVATRSPVKTFALQILTDFAHTSDLTRDQLWRCEALEFYLDLLVSGDVFWQEKALISLGAWLTHASPEVERAVLRPRSLQCLVTLFQSAQGSAFENYVKELLLMLTRSAKLSEAIGRSGLFMAELVARLSFPKAEVRINLLKMLKIIGEHHQDLEHLVLEHNLFAVVSKLAKQAEDAHRVLVVEIANQLLDEWKAALLPTATF</sequence>
<evidence type="ECO:0000256" key="3">
    <source>
        <dbReference type="ARBA" id="ARBA00022840"/>
    </source>
</evidence>
<evidence type="ECO:0000313" key="7">
    <source>
        <dbReference type="EMBL" id="GBG26508.1"/>
    </source>
</evidence>
<dbReference type="InterPro" id="IPR000719">
    <property type="entry name" value="Prot_kinase_dom"/>
</dbReference>
<dbReference type="InterPro" id="IPR017441">
    <property type="entry name" value="Protein_kinase_ATP_BS"/>
</dbReference>
<feature type="region of interest" description="Disordered" evidence="5">
    <location>
        <begin position="994"/>
        <end position="1014"/>
    </location>
</feature>
<feature type="compositionally biased region" description="Acidic residues" evidence="5">
    <location>
        <begin position="410"/>
        <end position="427"/>
    </location>
</feature>
<evidence type="ECO:0000259" key="6">
    <source>
        <dbReference type="PROSITE" id="PS50011"/>
    </source>
</evidence>
<feature type="compositionally biased region" description="Basic residues" evidence="5">
    <location>
        <begin position="335"/>
        <end position="347"/>
    </location>
</feature>
<feature type="domain" description="Protein kinase" evidence="6">
    <location>
        <begin position="17"/>
        <end position="266"/>
    </location>
</feature>
<dbReference type="PANTHER" id="PTHR48012:SF26">
    <property type="entry name" value="SERINE_THREONINE-PROTEIN KINASE DDB_G0283821-RELATED"/>
    <property type="match status" value="1"/>
</dbReference>
<reference evidence="7 8" key="1">
    <citation type="submission" date="2017-12" db="EMBL/GenBank/DDBJ databases">
        <title>Sequencing, de novo assembly and annotation of complete genome of a new Thraustochytrid species, strain FCC1311.</title>
        <authorList>
            <person name="Sedici K."/>
            <person name="Godart F."/>
            <person name="Aiese Cigliano R."/>
            <person name="Sanseverino W."/>
            <person name="Barakat M."/>
            <person name="Ortet P."/>
            <person name="Marechal E."/>
            <person name="Cagnac O."/>
            <person name="Amato A."/>
        </authorList>
    </citation>
    <scope>NUCLEOTIDE SEQUENCE [LARGE SCALE GENOMIC DNA]</scope>
</reference>
<name>A0A2R5G9U7_9STRA</name>
<keyword evidence="2 4" id="KW-0547">Nucleotide-binding</keyword>
<dbReference type="SUPFAM" id="SSF48371">
    <property type="entry name" value="ARM repeat"/>
    <property type="match status" value="1"/>
</dbReference>
<protein>
    <recommendedName>
        <fullName evidence="1">non-specific serine/threonine protein kinase</fullName>
        <ecNumber evidence="1">2.7.11.1</ecNumber>
    </recommendedName>
</protein>
<dbReference type="CDD" id="cd06627">
    <property type="entry name" value="STKc_Cdc7_like"/>
    <property type="match status" value="1"/>
</dbReference>
<organism evidence="7 8">
    <name type="scientific">Hondaea fermentalgiana</name>
    <dbReference type="NCBI Taxonomy" id="2315210"/>
    <lineage>
        <taxon>Eukaryota</taxon>
        <taxon>Sar</taxon>
        <taxon>Stramenopiles</taxon>
        <taxon>Bigyra</taxon>
        <taxon>Labyrinthulomycetes</taxon>
        <taxon>Thraustochytrida</taxon>
        <taxon>Thraustochytriidae</taxon>
        <taxon>Hondaea</taxon>
    </lineage>
</organism>
<feature type="region of interest" description="Disordered" evidence="5">
    <location>
        <begin position="271"/>
        <end position="502"/>
    </location>
</feature>
<dbReference type="InterPro" id="IPR008271">
    <property type="entry name" value="Ser/Thr_kinase_AS"/>
</dbReference>
<evidence type="ECO:0000256" key="1">
    <source>
        <dbReference type="ARBA" id="ARBA00012513"/>
    </source>
</evidence>
<dbReference type="InterPro" id="IPR050629">
    <property type="entry name" value="STE20/SPS1-PAK"/>
</dbReference>
<keyword evidence="7" id="KW-0808">Transferase</keyword>
<feature type="compositionally biased region" description="Basic and acidic residues" evidence="5">
    <location>
        <begin position="304"/>
        <end position="315"/>
    </location>
</feature>
<dbReference type="Gene3D" id="1.10.510.10">
    <property type="entry name" value="Transferase(Phosphotransferase) domain 1"/>
    <property type="match status" value="1"/>
</dbReference>
<feature type="compositionally biased region" description="Low complexity" evidence="5">
    <location>
        <begin position="316"/>
        <end position="327"/>
    </location>
</feature>
<feature type="compositionally biased region" description="Acidic residues" evidence="5">
    <location>
        <begin position="482"/>
        <end position="495"/>
    </location>
</feature>
<feature type="compositionally biased region" description="Acidic residues" evidence="5">
    <location>
        <begin position="658"/>
        <end position="668"/>
    </location>
</feature>
<proteinExistence type="predicted"/>
<dbReference type="PROSITE" id="PS00108">
    <property type="entry name" value="PROTEIN_KINASE_ST"/>
    <property type="match status" value="1"/>
</dbReference>
<dbReference type="Gene3D" id="1.25.10.10">
    <property type="entry name" value="Leucine-rich Repeat Variant"/>
    <property type="match status" value="2"/>
</dbReference>
<dbReference type="InterPro" id="IPR011989">
    <property type="entry name" value="ARM-like"/>
</dbReference>
<evidence type="ECO:0000256" key="2">
    <source>
        <dbReference type="ARBA" id="ARBA00022741"/>
    </source>
</evidence>